<accession>A0A1E5UBF0</accession>
<keyword evidence="1" id="KW-0472">Membrane</keyword>
<dbReference type="STRING" id="237258.SAMN04489756_10392"/>
<keyword evidence="1" id="KW-0812">Transmembrane</keyword>
<keyword evidence="1" id="KW-1133">Transmembrane helix</keyword>
<evidence type="ECO:0000313" key="2">
    <source>
        <dbReference type="EMBL" id="OEL10127.1"/>
    </source>
</evidence>
<dbReference type="OrthoDB" id="10014440at2"/>
<organism evidence="2 3">
    <name type="scientific">Cloacibacterium normanense</name>
    <dbReference type="NCBI Taxonomy" id="237258"/>
    <lineage>
        <taxon>Bacteria</taxon>
        <taxon>Pseudomonadati</taxon>
        <taxon>Bacteroidota</taxon>
        <taxon>Flavobacteriia</taxon>
        <taxon>Flavobacteriales</taxon>
        <taxon>Weeksellaceae</taxon>
    </lineage>
</organism>
<gene>
    <name evidence="2" type="ORF">BHF72_0821</name>
</gene>
<dbReference type="AlphaFoldDB" id="A0A1E5UBF0"/>
<comment type="caution">
    <text evidence="2">The sequence shown here is derived from an EMBL/GenBank/DDBJ whole genome shotgun (WGS) entry which is preliminary data.</text>
</comment>
<proteinExistence type="predicted"/>
<dbReference type="Proteomes" id="UP000095601">
    <property type="component" value="Unassembled WGS sequence"/>
</dbReference>
<feature type="transmembrane region" description="Helical" evidence="1">
    <location>
        <begin position="12"/>
        <end position="33"/>
    </location>
</feature>
<dbReference type="KEGG" id="cnr:EB819_09445"/>
<keyword evidence="3" id="KW-1185">Reference proteome</keyword>
<name>A0A1E5UBF0_9FLAO</name>
<dbReference type="EMBL" id="MKGI01000079">
    <property type="protein sequence ID" value="OEL10127.1"/>
    <property type="molecule type" value="Genomic_DNA"/>
</dbReference>
<feature type="transmembrane region" description="Helical" evidence="1">
    <location>
        <begin position="45"/>
        <end position="69"/>
    </location>
</feature>
<dbReference type="RefSeq" id="WP_069800657.1">
    <property type="nucleotide sequence ID" value="NZ_CP034157.1"/>
</dbReference>
<evidence type="ECO:0000256" key="1">
    <source>
        <dbReference type="SAM" id="Phobius"/>
    </source>
</evidence>
<sequence length="142" mass="16617">MFKGRFGDFYLLKVWALTVFVGPILSTFLSFFFNKGEKLNEELFVFIFIQIVFGIFLCLPSLVISEIFYKTISKKDLNDNNVFYYTILISLLTTSLTYIIFFGRTDDYSIVFSISYSAILILGFFYFKNSDKHQLTTDKQNI</sequence>
<reference evidence="2 3" key="1">
    <citation type="submission" date="2016-09" db="EMBL/GenBank/DDBJ databases">
        <authorList>
            <person name="Capua I."/>
            <person name="De Benedictis P."/>
            <person name="Joannis T."/>
            <person name="Lombin L.H."/>
            <person name="Cattoli G."/>
        </authorList>
    </citation>
    <scope>NUCLEOTIDE SEQUENCE [LARGE SCALE GENOMIC DNA]</scope>
    <source>
        <strain evidence="2 3">NRS-1</strain>
    </source>
</reference>
<feature type="transmembrane region" description="Helical" evidence="1">
    <location>
        <begin position="81"/>
        <end position="102"/>
    </location>
</feature>
<feature type="transmembrane region" description="Helical" evidence="1">
    <location>
        <begin position="108"/>
        <end position="127"/>
    </location>
</feature>
<evidence type="ECO:0000313" key="3">
    <source>
        <dbReference type="Proteomes" id="UP000095601"/>
    </source>
</evidence>
<protein>
    <submittedName>
        <fullName evidence="2">Putative membrane protein</fullName>
    </submittedName>
</protein>